<evidence type="ECO:0000256" key="1">
    <source>
        <dbReference type="ARBA" id="ARBA00009732"/>
    </source>
</evidence>
<evidence type="ECO:0000256" key="8">
    <source>
        <dbReference type="ARBA" id="ARBA00024327"/>
    </source>
</evidence>
<evidence type="ECO:0000256" key="6">
    <source>
        <dbReference type="ARBA" id="ARBA00023014"/>
    </source>
</evidence>
<evidence type="ECO:0000256" key="3">
    <source>
        <dbReference type="ARBA" id="ARBA00022723"/>
    </source>
</evidence>
<dbReference type="InterPro" id="IPR011798">
    <property type="entry name" value="APS_reductase"/>
</dbReference>
<evidence type="ECO:0000256" key="12">
    <source>
        <dbReference type="ARBA" id="ARBA00032041"/>
    </source>
</evidence>
<feature type="binding site" evidence="14">
    <location>
        <position position="287"/>
    </location>
    <ligand>
        <name>[4Fe-4S] cluster</name>
        <dbReference type="ChEBI" id="CHEBI:49883"/>
    </ligand>
</feature>
<comment type="similarity">
    <text evidence="1 14">Belongs to the PAPS reductase family. CysH subfamily.</text>
</comment>
<keyword evidence="6 14" id="KW-0411">Iron-sulfur</keyword>
<keyword evidence="4 14" id="KW-0560">Oxidoreductase</keyword>
<dbReference type="EC" id="1.8.4.10" evidence="9 14"/>
<feature type="active site" description="Nucleophile; cysteine thiosulfonate intermediate" evidence="14">
    <location>
        <position position="398"/>
    </location>
</feature>
<evidence type="ECO:0000313" key="17">
    <source>
        <dbReference type="Proteomes" id="UP000242951"/>
    </source>
</evidence>
<name>A0ABR5HMI9_9BURK</name>
<evidence type="ECO:0000313" key="16">
    <source>
        <dbReference type="EMBL" id="KMQ80598.1"/>
    </source>
</evidence>
<feature type="binding site" evidence="14">
    <location>
        <position position="370"/>
    </location>
    <ligand>
        <name>[4Fe-4S] cluster</name>
        <dbReference type="ChEBI" id="CHEBI:49883"/>
    </ligand>
</feature>
<evidence type="ECO:0000256" key="7">
    <source>
        <dbReference type="ARBA" id="ARBA00024298"/>
    </source>
</evidence>
<organism evidence="16 17">
    <name type="scientific">Candidatus Burkholderia pumila</name>
    <dbReference type="NCBI Taxonomy" id="1090375"/>
    <lineage>
        <taxon>Bacteria</taxon>
        <taxon>Pseudomonadati</taxon>
        <taxon>Pseudomonadota</taxon>
        <taxon>Betaproteobacteria</taxon>
        <taxon>Burkholderiales</taxon>
        <taxon>Burkholderiaceae</taxon>
        <taxon>Burkholderia</taxon>
    </lineage>
</organism>
<dbReference type="EMBL" id="LELG01000061">
    <property type="protein sequence ID" value="KMQ80598.1"/>
    <property type="molecule type" value="Genomic_DNA"/>
</dbReference>
<evidence type="ECO:0000256" key="11">
    <source>
        <dbReference type="ARBA" id="ARBA00030894"/>
    </source>
</evidence>
<comment type="subcellular location">
    <subcellularLocation>
        <location evidence="14">Cytoplasm</location>
    </subcellularLocation>
</comment>
<dbReference type="Proteomes" id="UP000242951">
    <property type="component" value="Unassembled WGS sequence"/>
</dbReference>
<evidence type="ECO:0000256" key="14">
    <source>
        <dbReference type="HAMAP-Rule" id="MF_00063"/>
    </source>
</evidence>
<evidence type="ECO:0000256" key="9">
    <source>
        <dbReference type="ARBA" id="ARBA00024386"/>
    </source>
</evidence>
<evidence type="ECO:0000256" key="4">
    <source>
        <dbReference type="ARBA" id="ARBA00023002"/>
    </source>
</evidence>
<dbReference type="PANTHER" id="PTHR46482">
    <property type="entry name" value="5'-ADENYLYLSULFATE REDUCTASE 3, CHLOROPLASTIC"/>
    <property type="match status" value="1"/>
</dbReference>
<evidence type="ECO:0000259" key="15">
    <source>
        <dbReference type="Pfam" id="PF01507"/>
    </source>
</evidence>
<sequence>MTSIIKNRVVVEDAFTVVRAAEDGALPTVDALPAGKIIVPFALWKEHKSALIASRSKDELGVWLAPDDEPADIAPDFYALSVIAVDFPVFRDGRGFSIGRLLRGRYNWTGELRAIGDVLRDQVFFHYRCGFDAYAVRADKDINDALSAFNEFTELYQGANDNPEPLFRRRAALNAALGAYFQAKVECLDALLDSIAARHERVKLASSLAAEDMVLTHAILSRGVKIGIFSLNTGRLHAETLGMLDRVKERYGYDIEQFHPQQYAVDAYVRDHGLNAFYESIDLRKSCCHIRKVEPLNRALADVSAWVTGQRREQSVIRAELHEEERDEPRNIAKFNPLVDWTETDVWDYLKANDVLVNPLHARGYPSIGCEPCTRAIRPGEDSRTGRWWWESRDTKECGLHITNIKIVEAAPSSAI</sequence>
<dbReference type="NCBIfam" id="TIGR02055">
    <property type="entry name" value="APS_reductase"/>
    <property type="match status" value="1"/>
</dbReference>
<proteinExistence type="inferred from homology"/>
<comment type="cofactor">
    <cofactor evidence="14">
        <name>[4Fe-4S] cluster</name>
        <dbReference type="ChEBI" id="CHEBI:49883"/>
    </cofactor>
    <text evidence="14">Binds 1 [4Fe-4S] cluster per subunit.</text>
</comment>
<evidence type="ECO:0000256" key="10">
    <source>
        <dbReference type="ARBA" id="ARBA00029514"/>
    </source>
</evidence>
<feature type="binding site" evidence="14">
    <location>
        <position position="288"/>
    </location>
    <ligand>
        <name>[4Fe-4S] cluster</name>
        <dbReference type="ChEBI" id="CHEBI:49883"/>
    </ligand>
</feature>
<comment type="function">
    <text evidence="7 14">Catalyzes the formation of sulfite from adenosine 5'-phosphosulfate (APS) using thioredoxin as an electron donor.</text>
</comment>
<evidence type="ECO:0000256" key="5">
    <source>
        <dbReference type="ARBA" id="ARBA00023004"/>
    </source>
</evidence>
<dbReference type="PANTHER" id="PTHR46482:SF9">
    <property type="entry name" value="5'-ADENYLYLSULFATE REDUCTASE 1, CHLOROPLASTIC"/>
    <property type="match status" value="1"/>
</dbReference>
<keyword evidence="5 14" id="KW-0408">Iron</keyword>
<comment type="pathway">
    <text evidence="8 14">Sulfur metabolism; hydrogen sulfide biosynthesis; sulfite from sulfate.</text>
</comment>
<dbReference type="SUPFAM" id="SSF52402">
    <property type="entry name" value="Adenine nucleotide alpha hydrolases-like"/>
    <property type="match status" value="1"/>
</dbReference>
<keyword evidence="17" id="KW-1185">Reference proteome</keyword>
<dbReference type="GO" id="GO:0043866">
    <property type="term" value="F:adenylyl-sulfate reductase (thioredoxin) activity"/>
    <property type="evidence" value="ECO:0007669"/>
    <property type="project" value="UniProtKB-EC"/>
</dbReference>
<dbReference type="Pfam" id="PF01507">
    <property type="entry name" value="PAPS_reduct"/>
    <property type="match status" value="1"/>
</dbReference>
<dbReference type="Pfam" id="PF06073">
    <property type="entry name" value="DUF934"/>
    <property type="match status" value="1"/>
</dbReference>
<accession>A0ABR5HMI9</accession>
<dbReference type="InterPro" id="IPR014729">
    <property type="entry name" value="Rossmann-like_a/b/a_fold"/>
</dbReference>
<dbReference type="NCBIfam" id="NF002537">
    <property type="entry name" value="PRK02090.1"/>
    <property type="match status" value="1"/>
</dbReference>
<dbReference type="InterPro" id="IPR004511">
    <property type="entry name" value="PAPS/APS_Rdtase"/>
</dbReference>
<dbReference type="CDD" id="cd23945">
    <property type="entry name" value="PAPS_reductase"/>
    <property type="match status" value="1"/>
</dbReference>
<feature type="binding site" evidence="14">
    <location>
        <position position="373"/>
    </location>
    <ligand>
        <name>[4Fe-4S] cluster</name>
        <dbReference type="ChEBI" id="CHEBI:49883"/>
    </ligand>
</feature>
<dbReference type="InterPro" id="IPR002500">
    <property type="entry name" value="PAPS_reduct_dom"/>
</dbReference>
<dbReference type="InterPro" id="IPR008318">
    <property type="entry name" value="UCP030820"/>
</dbReference>
<keyword evidence="3 14" id="KW-0479">Metal-binding</keyword>
<comment type="caution">
    <text evidence="16">The sequence shown here is derived from an EMBL/GenBank/DDBJ whole genome shotgun (WGS) entry which is preliminary data.</text>
</comment>
<dbReference type="Gene3D" id="3.40.50.620">
    <property type="entry name" value="HUPs"/>
    <property type="match status" value="1"/>
</dbReference>
<protein>
    <recommendedName>
        <fullName evidence="10 14">Adenosine 5'-phosphosulfate reductase</fullName>
        <shortName evidence="14">APS reductase</shortName>
        <ecNumber evidence="9 14">1.8.4.10</ecNumber>
    </recommendedName>
    <alternativeName>
        <fullName evidence="12 14">5'-adenylylsulfate reductase</fullName>
    </alternativeName>
    <alternativeName>
        <fullName evidence="11 14">Thioredoxin-dependent 5'-adenylylsulfate reductase</fullName>
    </alternativeName>
</protein>
<gene>
    <name evidence="14" type="primary">cysH</name>
    <name evidence="16" type="ORF">BPMI_04695c</name>
</gene>
<evidence type="ECO:0000256" key="2">
    <source>
        <dbReference type="ARBA" id="ARBA00022490"/>
    </source>
</evidence>
<dbReference type="HAMAP" id="MF_00063">
    <property type="entry name" value="CysH"/>
    <property type="match status" value="1"/>
</dbReference>
<feature type="domain" description="Phosphoadenosine phosphosulphate reductase" evidence="15">
    <location>
        <begin position="204"/>
        <end position="376"/>
    </location>
</feature>
<reference evidence="16 17" key="1">
    <citation type="submission" date="2015-06" db="EMBL/GenBank/DDBJ databases">
        <title>Comparative genomics of Burkholderia leaf nodule symbionts.</title>
        <authorList>
            <person name="Carlier A."/>
            <person name="Eberl L."/>
            <person name="Pinto-Carbo M."/>
        </authorList>
    </citation>
    <scope>NUCLEOTIDE SEQUENCE [LARGE SCALE GENOMIC DNA]</scope>
    <source>
        <strain evidence="16 17">UZHbot3</strain>
    </source>
</reference>
<keyword evidence="2 14" id="KW-0963">Cytoplasm</keyword>
<comment type="catalytic activity">
    <reaction evidence="13 14">
        <text>[thioredoxin]-disulfide + sulfite + AMP + 2 H(+) = adenosine 5'-phosphosulfate + [thioredoxin]-dithiol</text>
        <dbReference type="Rhea" id="RHEA:21976"/>
        <dbReference type="Rhea" id="RHEA-COMP:10698"/>
        <dbReference type="Rhea" id="RHEA-COMP:10700"/>
        <dbReference type="ChEBI" id="CHEBI:15378"/>
        <dbReference type="ChEBI" id="CHEBI:17359"/>
        <dbReference type="ChEBI" id="CHEBI:29950"/>
        <dbReference type="ChEBI" id="CHEBI:50058"/>
        <dbReference type="ChEBI" id="CHEBI:58243"/>
        <dbReference type="ChEBI" id="CHEBI:456215"/>
        <dbReference type="EC" id="1.8.4.10"/>
    </reaction>
</comment>
<evidence type="ECO:0000256" key="13">
    <source>
        <dbReference type="ARBA" id="ARBA00048441"/>
    </source>
</evidence>